<proteinExistence type="predicted"/>
<evidence type="ECO:0000256" key="1">
    <source>
        <dbReference type="SAM" id="MobiDB-lite"/>
    </source>
</evidence>
<organism evidence="2 3">
    <name type="scientific">Corynespora cassiicola Philippines</name>
    <dbReference type="NCBI Taxonomy" id="1448308"/>
    <lineage>
        <taxon>Eukaryota</taxon>
        <taxon>Fungi</taxon>
        <taxon>Dikarya</taxon>
        <taxon>Ascomycota</taxon>
        <taxon>Pezizomycotina</taxon>
        <taxon>Dothideomycetes</taxon>
        <taxon>Pleosporomycetidae</taxon>
        <taxon>Pleosporales</taxon>
        <taxon>Corynesporascaceae</taxon>
        <taxon>Corynespora</taxon>
    </lineage>
</organism>
<feature type="region of interest" description="Disordered" evidence="1">
    <location>
        <begin position="1"/>
        <end position="84"/>
    </location>
</feature>
<gene>
    <name evidence="2" type="ORF">BS50DRAFT_186847</name>
</gene>
<accession>A0A2T2P6X7</accession>
<sequence>MAGHVMTPILAAARARPSKGPFDLRRKVNSPQGPTSPPYSSEPPQYSALPMAKPSPQPCDDASCNRIPPSTSHSTSPHLHFGQN</sequence>
<dbReference type="AlphaFoldDB" id="A0A2T2P6X7"/>
<name>A0A2T2P6X7_CORCC</name>
<keyword evidence="3" id="KW-1185">Reference proteome</keyword>
<reference evidence="2 3" key="1">
    <citation type="journal article" date="2018" name="Front. Microbiol.">
        <title>Genome-Wide Analysis of Corynespora cassiicola Leaf Fall Disease Putative Effectors.</title>
        <authorList>
            <person name="Lopez D."/>
            <person name="Ribeiro S."/>
            <person name="Label P."/>
            <person name="Fumanal B."/>
            <person name="Venisse J.S."/>
            <person name="Kohler A."/>
            <person name="de Oliveira R.R."/>
            <person name="Labutti K."/>
            <person name="Lipzen A."/>
            <person name="Lail K."/>
            <person name="Bauer D."/>
            <person name="Ohm R.A."/>
            <person name="Barry K.W."/>
            <person name="Spatafora J."/>
            <person name="Grigoriev I.V."/>
            <person name="Martin F.M."/>
            <person name="Pujade-Renaud V."/>
        </authorList>
    </citation>
    <scope>NUCLEOTIDE SEQUENCE [LARGE SCALE GENOMIC DNA]</scope>
    <source>
        <strain evidence="2 3">Philippines</strain>
    </source>
</reference>
<dbReference type="Proteomes" id="UP000240883">
    <property type="component" value="Unassembled WGS sequence"/>
</dbReference>
<protein>
    <submittedName>
        <fullName evidence="2">Uncharacterized protein</fullName>
    </submittedName>
</protein>
<evidence type="ECO:0000313" key="3">
    <source>
        <dbReference type="Proteomes" id="UP000240883"/>
    </source>
</evidence>
<dbReference type="EMBL" id="KZ678129">
    <property type="protein sequence ID" value="PSN73437.1"/>
    <property type="molecule type" value="Genomic_DNA"/>
</dbReference>
<feature type="compositionally biased region" description="Low complexity" evidence="1">
    <location>
        <begin position="68"/>
        <end position="78"/>
    </location>
</feature>
<evidence type="ECO:0000313" key="2">
    <source>
        <dbReference type="EMBL" id="PSN73437.1"/>
    </source>
</evidence>